<name>A0ACC6V1G1_9CREN</name>
<dbReference type="Proteomes" id="UP000033636">
    <property type="component" value="Unassembled WGS sequence"/>
</dbReference>
<gene>
    <name evidence="1" type="ORF">TU35_006630</name>
</gene>
<evidence type="ECO:0000313" key="2">
    <source>
        <dbReference type="Proteomes" id="UP000033636"/>
    </source>
</evidence>
<comment type="caution">
    <text evidence="1">The sequence shown here is derived from an EMBL/GenBank/DDBJ whole genome shotgun (WGS) entry which is preliminary data.</text>
</comment>
<protein>
    <submittedName>
        <fullName evidence="1">NADH-quinone oxidoreductase subunit K</fullName>
    </submittedName>
</protein>
<reference evidence="1" key="1">
    <citation type="submission" date="2024-07" db="EMBL/GenBank/DDBJ databases">
        <title>Metagenome and Metagenome-Assembled Genomes of Archaea from a hot spring from the geothermal field of Los Azufres, Mexico.</title>
        <authorList>
            <person name="Marin-Paredes R."/>
            <person name="Martinez-Romero E."/>
            <person name="Servin-Garciduenas L.E."/>
        </authorList>
    </citation>
    <scope>NUCLEOTIDE SEQUENCE</scope>
</reference>
<evidence type="ECO:0000313" key="1">
    <source>
        <dbReference type="EMBL" id="MFB6490902.1"/>
    </source>
</evidence>
<proteinExistence type="predicted"/>
<sequence>MMVPVAVGLALIAIALYGLAASRNLVRMLVAMEIITVGILLVLAPVFEVAPSQSLWALILLISMAASEVAVFSALIYRAYALTKSTDVQELRKGGEGQ</sequence>
<dbReference type="EMBL" id="JZWT02000016">
    <property type="protein sequence ID" value="MFB6490902.1"/>
    <property type="molecule type" value="Genomic_DNA"/>
</dbReference>
<accession>A0ACC6V1G1</accession>
<organism evidence="1 2">
    <name type="scientific">Thermoproteus sp. AZ2</name>
    <dbReference type="NCBI Taxonomy" id="1609232"/>
    <lineage>
        <taxon>Archaea</taxon>
        <taxon>Thermoproteota</taxon>
        <taxon>Thermoprotei</taxon>
        <taxon>Thermoproteales</taxon>
        <taxon>Thermoproteaceae</taxon>
        <taxon>Thermoproteus</taxon>
    </lineage>
</organism>